<dbReference type="OrthoDB" id="1736143at2759"/>
<feature type="compositionally biased region" description="Basic and acidic residues" evidence="1">
    <location>
        <begin position="399"/>
        <end position="429"/>
    </location>
</feature>
<dbReference type="EMBL" id="SMMG02000002">
    <property type="protein sequence ID" value="KAA3483323.1"/>
    <property type="molecule type" value="Genomic_DNA"/>
</dbReference>
<dbReference type="PANTHER" id="PTHR32108:SF5">
    <property type="entry name" value="DYNACTIN SUBUNIT 1-LIKE"/>
    <property type="match status" value="1"/>
</dbReference>
<reference evidence="3" key="1">
    <citation type="journal article" date="2019" name="Plant Biotechnol. J.">
        <title>Genome sequencing of the Australian wild diploid species Gossypium australe highlights disease resistance and delayed gland morphogenesis.</title>
        <authorList>
            <person name="Cai Y."/>
            <person name="Cai X."/>
            <person name="Wang Q."/>
            <person name="Wang P."/>
            <person name="Zhang Y."/>
            <person name="Cai C."/>
            <person name="Xu Y."/>
            <person name="Wang K."/>
            <person name="Zhou Z."/>
            <person name="Wang C."/>
            <person name="Geng S."/>
            <person name="Li B."/>
            <person name="Dong Q."/>
            <person name="Hou Y."/>
            <person name="Wang H."/>
            <person name="Ai P."/>
            <person name="Liu Z."/>
            <person name="Yi F."/>
            <person name="Sun M."/>
            <person name="An G."/>
            <person name="Cheng J."/>
            <person name="Zhang Y."/>
            <person name="Shi Q."/>
            <person name="Xie Y."/>
            <person name="Shi X."/>
            <person name="Chang Y."/>
            <person name="Huang F."/>
            <person name="Chen Y."/>
            <person name="Hong S."/>
            <person name="Mi L."/>
            <person name="Sun Q."/>
            <person name="Zhang L."/>
            <person name="Zhou B."/>
            <person name="Peng R."/>
            <person name="Zhang X."/>
            <person name="Liu F."/>
        </authorList>
    </citation>
    <scope>NUCLEOTIDE SEQUENCE [LARGE SCALE GENOMIC DNA]</scope>
    <source>
        <strain evidence="3">cv. PA1801</strain>
    </source>
</reference>
<name>A0A5B6WPK4_9ROSI</name>
<comment type="caution">
    <text evidence="2">The sequence shown here is derived from an EMBL/GenBank/DDBJ whole genome shotgun (WGS) entry which is preliminary data.</text>
</comment>
<evidence type="ECO:0000313" key="3">
    <source>
        <dbReference type="Proteomes" id="UP000325315"/>
    </source>
</evidence>
<sequence length="456" mass="52332">MVKLKPWIEEGKSRTSKTAGRSLQVVRGKFRVMESADNFCEVDAKELSLVPDLNMEKKPNKSFRQYTQRWRDVATQNLFNAHVVSPFCLKPVQPPFPKWYDTNAQCENHAGLTGHSIENYTVFEKLIDRFIKMRIVRFDNPSRPNVARNPLPSHPNQGVNVIIKNGNKRTKTNGHEIQECIEFRALVQSLMDNKELEFFEDIEVEPKKGKIGRLELSVNEPVTENEAKEFLIFLKHGEYSVAEHLHKQPTRISVLALLLSLETHRNTLMVLNETYVDDNISVNKLDCLVNNLGADNFIFFNDDEIPLRGMGSTKALHITTRCKGYTLLGVLIDNRSVLNVLPLSTLNKLLVDNFQMKACHNIVRAFDGTERKVLGRIEIPLLISLNTYEVDFLEARSQRQKYPKHEDGPTIDGYKPDARQKKNELEKKQERRKARLSGGDIKWGAMIIPHISETFV</sequence>
<organism evidence="2 3">
    <name type="scientific">Gossypium australe</name>
    <dbReference type="NCBI Taxonomy" id="47621"/>
    <lineage>
        <taxon>Eukaryota</taxon>
        <taxon>Viridiplantae</taxon>
        <taxon>Streptophyta</taxon>
        <taxon>Embryophyta</taxon>
        <taxon>Tracheophyta</taxon>
        <taxon>Spermatophyta</taxon>
        <taxon>Magnoliopsida</taxon>
        <taxon>eudicotyledons</taxon>
        <taxon>Gunneridae</taxon>
        <taxon>Pentapetalae</taxon>
        <taxon>rosids</taxon>
        <taxon>malvids</taxon>
        <taxon>Malvales</taxon>
        <taxon>Malvaceae</taxon>
        <taxon>Malvoideae</taxon>
        <taxon>Gossypium</taxon>
    </lineage>
</organism>
<dbReference type="Proteomes" id="UP000325315">
    <property type="component" value="Unassembled WGS sequence"/>
</dbReference>
<dbReference type="AlphaFoldDB" id="A0A5B6WPK4"/>
<dbReference type="PANTHER" id="PTHR32108">
    <property type="entry name" value="DNA-DIRECTED RNA POLYMERASE SUBUNIT ALPHA"/>
    <property type="match status" value="1"/>
</dbReference>
<evidence type="ECO:0000256" key="1">
    <source>
        <dbReference type="SAM" id="MobiDB-lite"/>
    </source>
</evidence>
<feature type="region of interest" description="Disordered" evidence="1">
    <location>
        <begin position="399"/>
        <end position="433"/>
    </location>
</feature>
<accession>A0A5B6WPK4</accession>
<proteinExistence type="predicted"/>
<protein>
    <submittedName>
        <fullName evidence="2">Uncharacterized protein</fullName>
    </submittedName>
</protein>
<gene>
    <name evidence="2" type="ORF">EPI10_005507</name>
</gene>
<evidence type="ECO:0000313" key="2">
    <source>
        <dbReference type="EMBL" id="KAA3483323.1"/>
    </source>
</evidence>
<keyword evidence="3" id="KW-1185">Reference proteome</keyword>